<comment type="similarity">
    <text evidence="1">Belongs to the peptidase C40 family.</text>
</comment>
<dbReference type="InterPro" id="IPR038765">
    <property type="entry name" value="Papain-like_cys_pep_sf"/>
</dbReference>
<dbReference type="SUPFAM" id="SSF54001">
    <property type="entry name" value="Cysteine proteinases"/>
    <property type="match status" value="1"/>
</dbReference>
<dbReference type="PANTHER" id="PTHR47359:SF3">
    <property type="entry name" value="NLP_P60 DOMAIN-CONTAINING PROTEIN-RELATED"/>
    <property type="match status" value="1"/>
</dbReference>
<keyword evidence="5" id="KW-0175">Coiled coil</keyword>
<dbReference type="AlphaFoldDB" id="A0A8J3CEB7"/>
<dbReference type="Gene3D" id="3.90.1720.10">
    <property type="entry name" value="endopeptidase domain like (from Nostoc punctiforme)"/>
    <property type="match status" value="1"/>
</dbReference>
<feature type="signal peptide" evidence="6">
    <location>
        <begin position="1"/>
        <end position="32"/>
    </location>
</feature>
<evidence type="ECO:0000313" key="8">
    <source>
        <dbReference type="EMBL" id="GGM56109.1"/>
    </source>
</evidence>
<dbReference type="PANTHER" id="PTHR47359">
    <property type="entry name" value="PEPTIDOGLYCAN DL-ENDOPEPTIDASE CWLO"/>
    <property type="match status" value="1"/>
</dbReference>
<dbReference type="PROSITE" id="PS51935">
    <property type="entry name" value="NLPC_P60"/>
    <property type="match status" value="1"/>
</dbReference>
<keyword evidence="9" id="KW-1185">Reference proteome</keyword>
<reference evidence="8" key="2">
    <citation type="submission" date="2020-09" db="EMBL/GenBank/DDBJ databases">
        <authorList>
            <person name="Sun Q."/>
            <person name="Zhou Y."/>
        </authorList>
    </citation>
    <scope>NUCLEOTIDE SEQUENCE</scope>
    <source>
        <strain evidence="8">CGMCC 4.5737</strain>
    </source>
</reference>
<dbReference type="InterPro" id="IPR051794">
    <property type="entry name" value="PG_Endopeptidase_C40"/>
</dbReference>
<dbReference type="GO" id="GO:0006508">
    <property type="term" value="P:proteolysis"/>
    <property type="evidence" value="ECO:0007669"/>
    <property type="project" value="UniProtKB-KW"/>
</dbReference>
<feature type="domain" description="NlpC/P60" evidence="7">
    <location>
        <begin position="312"/>
        <end position="450"/>
    </location>
</feature>
<proteinExistence type="inferred from homology"/>
<feature type="coiled-coil region" evidence="5">
    <location>
        <begin position="53"/>
        <end position="136"/>
    </location>
</feature>
<evidence type="ECO:0000256" key="1">
    <source>
        <dbReference type="ARBA" id="ARBA00007074"/>
    </source>
</evidence>
<sequence>MAVRCSMRRTVRGVLAGALTLAVAFAVPGTGAAVPPPPPNPSDSEIDAGHAEVEATARRVGELTNRLAEAEARLQQLVDEVAYKMEQASKALVDLERAEAAARRAAEDARAARREADAADSAIEQARKRLDEFAAASYRQGSTVGSITGFLGVSGPKDLLDRAEMLDLVSRSQLDVLDDLERARVHKTNKDSLARKALENAQAKRAAAEAAKRAADAAKAAAIQARSQQQRQTERIENTKAEVERELAEARENVAALEGQRRRYEEWLEAKRREEEEARRRAAEAAAAAAAAAAAQNRPVPAGSPVPGISGRGNIETVIGRAMSQLGVQYAWGGGNAYGPTLGIRDGGVADAFGDYAKVGFDCSGLMVYAFAGAGVPLPKYSGYQYNTGMRVPLSQVRRGDMLFWGPNGGTHVALYLGSGMMVEAPYSGGVVRVSSVRYGGIQPYAVRIL</sequence>
<evidence type="ECO:0000313" key="9">
    <source>
        <dbReference type="Proteomes" id="UP000637578"/>
    </source>
</evidence>
<keyword evidence="3 8" id="KW-0378">Hydrolase</keyword>
<dbReference type="Proteomes" id="UP000637578">
    <property type="component" value="Unassembled WGS sequence"/>
</dbReference>
<evidence type="ECO:0000256" key="3">
    <source>
        <dbReference type="ARBA" id="ARBA00022801"/>
    </source>
</evidence>
<comment type="caution">
    <text evidence="8">The sequence shown here is derived from an EMBL/GenBank/DDBJ whole genome shotgun (WGS) entry which is preliminary data.</text>
</comment>
<evidence type="ECO:0000256" key="6">
    <source>
        <dbReference type="SAM" id="SignalP"/>
    </source>
</evidence>
<feature type="chain" id="PRO_5038710434" evidence="6">
    <location>
        <begin position="33"/>
        <end position="450"/>
    </location>
</feature>
<protein>
    <submittedName>
        <fullName evidence="8">Hydrolase</fullName>
    </submittedName>
</protein>
<organism evidence="8 9">
    <name type="scientific">Longimycelium tulufanense</name>
    <dbReference type="NCBI Taxonomy" id="907463"/>
    <lineage>
        <taxon>Bacteria</taxon>
        <taxon>Bacillati</taxon>
        <taxon>Actinomycetota</taxon>
        <taxon>Actinomycetes</taxon>
        <taxon>Pseudonocardiales</taxon>
        <taxon>Pseudonocardiaceae</taxon>
        <taxon>Longimycelium</taxon>
    </lineage>
</organism>
<feature type="coiled-coil region" evidence="5">
    <location>
        <begin position="194"/>
        <end position="293"/>
    </location>
</feature>
<evidence type="ECO:0000259" key="7">
    <source>
        <dbReference type="PROSITE" id="PS51935"/>
    </source>
</evidence>
<dbReference type="Pfam" id="PF00877">
    <property type="entry name" value="NLPC_P60"/>
    <property type="match status" value="1"/>
</dbReference>
<evidence type="ECO:0000256" key="4">
    <source>
        <dbReference type="ARBA" id="ARBA00022807"/>
    </source>
</evidence>
<keyword evidence="6" id="KW-0732">Signal</keyword>
<dbReference type="InterPro" id="IPR000064">
    <property type="entry name" value="NLP_P60_dom"/>
</dbReference>
<name>A0A8J3CEB7_9PSEU</name>
<accession>A0A8J3CEB7</accession>
<keyword evidence="4" id="KW-0788">Thiol protease</keyword>
<gene>
    <name evidence="8" type="ORF">GCM10012275_29020</name>
</gene>
<keyword evidence="2" id="KW-0645">Protease</keyword>
<evidence type="ECO:0000256" key="5">
    <source>
        <dbReference type="SAM" id="Coils"/>
    </source>
</evidence>
<reference evidence="8" key="1">
    <citation type="journal article" date="2014" name="Int. J. Syst. Evol. Microbiol.">
        <title>Complete genome sequence of Corynebacterium casei LMG S-19264T (=DSM 44701T), isolated from a smear-ripened cheese.</title>
        <authorList>
            <consortium name="US DOE Joint Genome Institute (JGI-PGF)"/>
            <person name="Walter F."/>
            <person name="Albersmeier A."/>
            <person name="Kalinowski J."/>
            <person name="Ruckert C."/>
        </authorList>
    </citation>
    <scope>NUCLEOTIDE SEQUENCE</scope>
    <source>
        <strain evidence="8">CGMCC 4.5737</strain>
    </source>
</reference>
<dbReference type="EMBL" id="BMMK01000012">
    <property type="protein sequence ID" value="GGM56109.1"/>
    <property type="molecule type" value="Genomic_DNA"/>
</dbReference>
<evidence type="ECO:0000256" key="2">
    <source>
        <dbReference type="ARBA" id="ARBA00022670"/>
    </source>
</evidence>
<dbReference type="GO" id="GO:0008234">
    <property type="term" value="F:cysteine-type peptidase activity"/>
    <property type="evidence" value="ECO:0007669"/>
    <property type="project" value="UniProtKB-KW"/>
</dbReference>